<dbReference type="AlphaFoldDB" id="A0A0B7AMW6"/>
<name>A0A0B7AMW6_9EUPU</name>
<protein>
    <submittedName>
        <fullName evidence="1">Uncharacterized protein</fullName>
    </submittedName>
</protein>
<organism evidence="1">
    <name type="scientific">Arion vulgaris</name>
    <dbReference type="NCBI Taxonomy" id="1028688"/>
    <lineage>
        <taxon>Eukaryota</taxon>
        <taxon>Metazoa</taxon>
        <taxon>Spiralia</taxon>
        <taxon>Lophotrochozoa</taxon>
        <taxon>Mollusca</taxon>
        <taxon>Gastropoda</taxon>
        <taxon>Heterobranchia</taxon>
        <taxon>Euthyneura</taxon>
        <taxon>Panpulmonata</taxon>
        <taxon>Eupulmonata</taxon>
        <taxon>Stylommatophora</taxon>
        <taxon>Helicina</taxon>
        <taxon>Arionoidea</taxon>
        <taxon>Arionidae</taxon>
        <taxon>Arion</taxon>
    </lineage>
</organism>
<dbReference type="EMBL" id="HACG01035308">
    <property type="protein sequence ID" value="CEK82173.1"/>
    <property type="molecule type" value="Transcribed_RNA"/>
</dbReference>
<gene>
    <name evidence="1" type="primary">ORF129982</name>
</gene>
<reference evidence="1" key="1">
    <citation type="submission" date="2014-12" db="EMBL/GenBank/DDBJ databases">
        <title>Insight into the proteome of Arion vulgaris.</title>
        <authorList>
            <person name="Aradska J."/>
            <person name="Bulat T."/>
            <person name="Smidak R."/>
            <person name="Sarate P."/>
            <person name="Gangsoo J."/>
            <person name="Sialana F."/>
            <person name="Bilban M."/>
            <person name="Lubec G."/>
        </authorList>
    </citation>
    <scope>NUCLEOTIDE SEQUENCE</scope>
    <source>
        <tissue evidence="1">Skin</tissue>
    </source>
</reference>
<sequence>MYLHILIIISHSSICSSHHLYVLPIISMFFPLSHIHRYDLHITLFNLKVLFSVNRHFALMISFNCTQYHPTYSCLDVSLMLQVLTAYILCSRPGIGVLENLSLYGLSVAVASLTMSVTMWLAPCPRQKEVNFAMLIINLDMKSTSDVGNFKIVVRPSRATTSSVMLQNVNSW</sequence>
<accession>A0A0B7AMW6</accession>
<proteinExistence type="predicted"/>
<evidence type="ECO:0000313" key="1">
    <source>
        <dbReference type="EMBL" id="CEK82173.1"/>
    </source>
</evidence>